<feature type="domain" description="Pellino FHA" evidence="3">
    <location>
        <begin position="1"/>
        <end position="156"/>
    </location>
</feature>
<evidence type="ECO:0000256" key="1">
    <source>
        <dbReference type="ARBA" id="ARBA00005639"/>
    </source>
</evidence>
<evidence type="ECO:0000259" key="4">
    <source>
        <dbReference type="Pfam" id="PF20723"/>
    </source>
</evidence>
<dbReference type="PANTHER" id="PTHR12098:SF2">
    <property type="entry name" value="PROTEIN PELLINO"/>
    <property type="match status" value="1"/>
</dbReference>
<protein>
    <recommendedName>
        <fullName evidence="7">Pellino</fullName>
    </recommendedName>
</protein>
<keyword evidence="6" id="KW-1185">Reference proteome</keyword>
<dbReference type="GO" id="GO:0008592">
    <property type="term" value="P:regulation of Toll signaling pathway"/>
    <property type="evidence" value="ECO:0007669"/>
    <property type="project" value="InterPro"/>
</dbReference>
<accession>A0AAR5Q9B2</accession>
<evidence type="ECO:0000259" key="3">
    <source>
        <dbReference type="Pfam" id="PF04710"/>
    </source>
</evidence>
<keyword evidence="2" id="KW-0597">Phosphoprotein</keyword>
<dbReference type="InterPro" id="IPR048334">
    <property type="entry name" value="Pellino_FHA"/>
</dbReference>
<dbReference type="AlphaFoldDB" id="A0AAR5Q9B2"/>
<reference evidence="6" key="1">
    <citation type="journal article" date="2013" name="Genome Biol.">
        <title>Draft genome of the mountain pine beetle, Dendroctonus ponderosae Hopkins, a major forest pest.</title>
        <authorList>
            <person name="Keeling C.I."/>
            <person name="Yuen M.M."/>
            <person name="Liao N.Y."/>
            <person name="Docking T.R."/>
            <person name="Chan S.K."/>
            <person name="Taylor G.A."/>
            <person name="Palmquist D.L."/>
            <person name="Jackman S.D."/>
            <person name="Nguyen A."/>
            <person name="Li M."/>
            <person name="Henderson H."/>
            <person name="Janes J.K."/>
            <person name="Zhao Y."/>
            <person name="Pandoh P."/>
            <person name="Moore R."/>
            <person name="Sperling F.A."/>
            <person name="Huber D.P."/>
            <person name="Birol I."/>
            <person name="Jones S.J."/>
            <person name="Bohlmann J."/>
        </authorList>
    </citation>
    <scope>NUCLEOTIDE SEQUENCE</scope>
</reference>
<comment type="similarity">
    <text evidence="1">Belongs to the pellino family.</text>
</comment>
<sequence length="303" mass="33424">MDTVPGDKIPDTKLDQSTISRFACRILCERNNPTVARVYAAGFDSSKNIFLGEKACKWQENDNEIDGQTTNGVLLMHPRGVFHGGEATMGPWVETSVGGMIFMRRESRSSQQRGEIIESESNQLQDGTLIDLCGATLLWRSAEGLEKSPSKQHLEKVVDELNAGRPQCPVGLNTLVIPRRLSPNDSSTTQQPYVYLNCGHVQGLHEWGQERESSNRKCPICLELGPVVKLCMGLEPAFYVDSGIPCFAFNPCGHMASEKTVKYWSGIVIPHGTNGAQAVCPFCVTHLCSYPGYVKLIFQDNVD</sequence>
<reference evidence="5" key="2">
    <citation type="submission" date="2024-08" db="UniProtKB">
        <authorList>
            <consortium name="EnsemblMetazoa"/>
        </authorList>
    </citation>
    <scope>IDENTIFICATION</scope>
</reference>
<evidence type="ECO:0008006" key="7">
    <source>
        <dbReference type="Google" id="ProtNLM"/>
    </source>
</evidence>
<proteinExistence type="inferred from homology"/>
<dbReference type="PANTHER" id="PTHR12098">
    <property type="entry name" value="E3 UBIQUITIN-PROTEIN LIGASE PELLINO-RELATED"/>
    <property type="match status" value="1"/>
</dbReference>
<evidence type="ECO:0000313" key="6">
    <source>
        <dbReference type="Proteomes" id="UP000019118"/>
    </source>
</evidence>
<dbReference type="EnsemblMetazoa" id="XM_019914259.1">
    <property type="protein sequence ID" value="XP_019769818.1"/>
    <property type="gene ID" value="LOC109544189"/>
</dbReference>
<dbReference type="Proteomes" id="UP000019118">
    <property type="component" value="Unassembled WGS sequence"/>
</dbReference>
<feature type="domain" description="Pellino RING" evidence="4">
    <location>
        <begin position="161"/>
        <end position="303"/>
    </location>
</feature>
<dbReference type="Pfam" id="PF04710">
    <property type="entry name" value="Pellino_FHA"/>
    <property type="match status" value="1"/>
</dbReference>
<dbReference type="GO" id="GO:0061630">
    <property type="term" value="F:ubiquitin protein ligase activity"/>
    <property type="evidence" value="ECO:0007669"/>
    <property type="project" value="InterPro"/>
</dbReference>
<name>A0AAR5Q9B2_DENPD</name>
<evidence type="ECO:0000256" key="2">
    <source>
        <dbReference type="ARBA" id="ARBA00022553"/>
    </source>
</evidence>
<dbReference type="Pfam" id="PF20723">
    <property type="entry name" value="Pellino_RING"/>
    <property type="match status" value="1"/>
</dbReference>
<dbReference type="InterPro" id="IPR006800">
    <property type="entry name" value="Pellino_fam"/>
</dbReference>
<organism evidence="5 6">
    <name type="scientific">Dendroctonus ponderosae</name>
    <name type="common">Mountain pine beetle</name>
    <dbReference type="NCBI Taxonomy" id="77166"/>
    <lineage>
        <taxon>Eukaryota</taxon>
        <taxon>Metazoa</taxon>
        <taxon>Ecdysozoa</taxon>
        <taxon>Arthropoda</taxon>
        <taxon>Hexapoda</taxon>
        <taxon>Insecta</taxon>
        <taxon>Pterygota</taxon>
        <taxon>Neoptera</taxon>
        <taxon>Endopterygota</taxon>
        <taxon>Coleoptera</taxon>
        <taxon>Polyphaga</taxon>
        <taxon>Cucujiformia</taxon>
        <taxon>Curculionidae</taxon>
        <taxon>Scolytinae</taxon>
        <taxon>Dendroctonus</taxon>
    </lineage>
</organism>
<dbReference type="InterPro" id="IPR048335">
    <property type="entry name" value="Pellino_RING"/>
</dbReference>
<dbReference type="GO" id="GO:0000209">
    <property type="term" value="P:protein polyubiquitination"/>
    <property type="evidence" value="ECO:0007669"/>
    <property type="project" value="InterPro"/>
</dbReference>
<evidence type="ECO:0000313" key="5">
    <source>
        <dbReference type="EnsemblMetazoa" id="XP_019769818.1"/>
    </source>
</evidence>